<accession>A0A7X3MM86</accession>
<reference evidence="2 3" key="1">
    <citation type="submission" date="2019-12" db="EMBL/GenBank/DDBJ databases">
        <title>Sporaefaciens musculi gen. nov., sp. nov., a novel bacterium isolated from the caecum of an obese mouse.</title>
        <authorList>
            <person name="Rasmussen T.S."/>
            <person name="Streidl T."/>
            <person name="Hitch T.C.A."/>
            <person name="Wortmann E."/>
            <person name="Deptula P."/>
            <person name="Hansen M."/>
            <person name="Nielsen D.S."/>
            <person name="Clavel T."/>
            <person name="Vogensen F.K."/>
        </authorList>
    </citation>
    <scope>NUCLEOTIDE SEQUENCE [LARGE SCALE GENOMIC DNA]</scope>
    <source>
        <strain evidence="2 3">WCA-9-b2</strain>
    </source>
</reference>
<proteinExistence type="predicted"/>
<dbReference type="InterPro" id="IPR029044">
    <property type="entry name" value="Nucleotide-diphossugar_trans"/>
</dbReference>
<organism evidence="2 3">
    <name type="scientific">Sporofaciens musculi</name>
    <dbReference type="NCBI Taxonomy" id="2681861"/>
    <lineage>
        <taxon>Bacteria</taxon>
        <taxon>Bacillati</taxon>
        <taxon>Bacillota</taxon>
        <taxon>Clostridia</taxon>
        <taxon>Lachnospirales</taxon>
        <taxon>Lachnospiraceae</taxon>
        <taxon>Sporofaciens</taxon>
    </lineage>
</organism>
<dbReference type="Gene3D" id="3.90.550.10">
    <property type="entry name" value="Spore Coat Polysaccharide Biosynthesis Protein SpsA, Chain A"/>
    <property type="match status" value="1"/>
</dbReference>
<dbReference type="SUPFAM" id="SSF53448">
    <property type="entry name" value="Nucleotide-diphospho-sugar transferases"/>
    <property type="match status" value="1"/>
</dbReference>
<protein>
    <submittedName>
        <fullName evidence="2">Glycosyltransferase</fullName>
    </submittedName>
</protein>
<dbReference type="EMBL" id="WUQX01000001">
    <property type="protein sequence ID" value="MXP78907.1"/>
    <property type="molecule type" value="Genomic_DNA"/>
</dbReference>
<dbReference type="Pfam" id="PF00535">
    <property type="entry name" value="Glycos_transf_2"/>
    <property type="match status" value="1"/>
</dbReference>
<dbReference type="Gene3D" id="1.25.40.10">
    <property type="entry name" value="Tetratricopeptide repeat domain"/>
    <property type="match status" value="1"/>
</dbReference>
<keyword evidence="2" id="KW-0808">Transferase</keyword>
<dbReference type="PANTHER" id="PTHR43630:SF2">
    <property type="entry name" value="GLYCOSYLTRANSFERASE"/>
    <property type="match status" value="1"/>
</dbReference>
<sequence length="693" mass="80896">MDITLTISLLSSNRRESLERCLDSLKPLLVKIPSELIIVFTGTDEKVLEIAQKYTPQVMTFEWCDDFSAARNIGLKAAQGEWFLYLDDDEWFDDVEEICQFFLSGEYRHYCCAHYIQRNYEDWNGTKYSDFSAFRMTRRYPGSCFYGAIHEELSPRIAPCKYFQTCVHHYGYVKNTENGNISKTSRNIPMLLRAIENQPKQVKNYIQLAKEFDLAGNWKAAEEYCRKGLSVCHESSDLYSTGWLKAYLSYLISKKPGNIPAISEIEMLLTQEPPTELIRLTLFQQLIHLCAEEKEPGKAVGYGHKFEKLLKKMDEDGKLWEQQTYGEFSEHYIKSSERLYNTRMDCAACAMEMQDWADALYFMKLFPWDTEDILQRYYSVFEKWRKTYNEPFTDLLLQILEDIMNDSGISLYFDVNEASGVSLPVYLLFQRALAYFNKGQKNEGLSLFTYCIMHTDNECLRQLLLKEAIYHQVSVIPLAAQMALDIWNELVGKVVKVLPFSLNDRLQVCVKEIETRYPLHSLCLEKQRLEQKLSKGFPLWDGLTEDLENYCMCITEFYKGLYREDWLKKENSVFLPAEYRFARIALTALEALKQEEIPEAVRLFGDAFHINPDMSGVITELIRQTVRRLGDPALHGGTEFLQLASQMKEMLRTLLYANQTEQAAEILNQLLPIIPEDLELIWIRQEFIRRTRS</sequence>
<name>A0A7X3MM86_9FIRM</name>
<comment type="caution">
    <text evidence="2">The sequence shown here is derived from an EMBL/GenBank/DDBJ whole genome shotgun (WGS) entry which is preliminary data.</text>
</comment>
<dbReference type="InterPro" id="IPR001173">
    <property type="entry name" value="Glyco_trans_2-like"/>
</dbReference>
<gene>
    <name evidence="2" type="ORF">GN277_27325</name>
</gene>
<feature type="domain" description="Glycosyltransferase 2-like" evidence="1">
    <location>
        <begin position="13"/>
        <end position="126"/>
    </location>
</feature>
<dbReference type="InterPro" id="IPR011990">
    <property type="entry name" value="TPR-like_helical_dom_sf"/>
</dbReference>
<evidence type="ECO:0000259" key="1">
    <source>
        <dbReference type="Pfam" id="PF00535"/>
    </source>
</evidence>
<evidence type="ECO:0000313" key="3">
    <source>
        <dbReference type="Proteomes" id="UP000460412"/>
    </source>
</evidence>
<evidence type="ECO:0000313" key="2">
    <source>
        <dbReference type="EMBL" id="MXP78907.1"/>
    </source>
</evidence>
<dbReference type="Proteomes" id="UP000460412">
    <property type="component" value="Unassembled WGS sequence"/>
</dbReference>
<dbReference type="SUPFAM" id="SSF48452">
    <property type="entry name" value="TPR-like"/>
    <property type="match status" value="1"/>
</dbReference>
<dbReference type="RefSeq" id="WP_159756185.1">
    <property type="nucleotide sequence ID" value="NZ_WUQX01000001.1"/>
</dbReference>
<dbReference type="AlphaFoldDB" id="A0A7X3MM86"/>
<dbReference type="GO" id="GO:0016740">
    <property type="term" value="F:transferase activity"/>
    <property type="evidence" value="ECO:0007669"/>
    <property type="project" value="UniProtKB-KW"/>
</dbReference>
<dbReference type="PANTHER" id="PTHR43630">
    <property type="entry name" value="POLY-BETA-1,6-N-ACETYL-D-GLUCOSAMINE SYNTHASE"/>
    <property type="match status" value="1"/>
</dbReference>
<keyword evidence="3" id="KW-1185">Reference proteome</keyword>